<dbReference type="EMBL" id="RCZM01000004">
    <property type="protein sequence ID" value="TPG16063.1"/>
    <property type="molecule type" value="Genomic_DNA"/>
</dbReference>
<dbReference type="Proteomes" id="UP000317722">
    <property type="component" value="Unassembled WGS sequence"/>
</dbReference>
<comment type="similarity">
    <text evidence="1">Belongs to the Rv1128c/1148c/1588c/1702c/1945/3466 family.</text>
</comment>
<keyword evidence="4" id="KW-1185">Reference proteome</keyword>
<dbReference type="GO" id="GO:0003676">
    <property type="term" value="F:nucleic acid binding"/>
    <property type="evidence" value="ECO:0007669"/>
    <property type="project" value="InterPro"/>
</dbReference>
<protein>
    <submittedName>
        <fullName evidence="3">HNH endonuclease</fullName>
    </submittedName>
</protein>
<dbReference type="InterPro" id="IPR002711">
    <property type="entry name" value="HNH"/>
</dbReference>
<dbReference type="InterPro" id="IPR003870">
    <property type="entry name" value="DUF222"/>
</dbReference>
<keyword evidence="3" id="KW-0540">Nuclease</keyword>
<evidence type="ECO:0000313" key="3">
    <source>
        <dbReference type="EMBL" id="TPG16063.1"/>
    </source>
</evidence>
<dbReference type="CDD" id="cd00085">
    <property type="entry name" value="HNHc"/>
    <property type="match status" value="1"/>
</dbReference>
<dbReference type="GO" id="GO:0008270">
    <property type="term" value="F:zinc ion binding"/>
    <property type="evidence" value="ECO:0007669"/>
    <property type="project" value="InterPro"/>
</dbReference>
<feature type="domain" description="HNH nuclease" evidence="2">
    <location>
        <begin position="369"/>
        <end position="421"/>
    </location>
</feature>
<dbReference type="Pfam" id="PF01844">
    <property type="entry name" value="HNH"/>
    <property type="match status" value="1"/>
</dbReference>
<comment type="caution">
    <text evidence="3">The sequence shown here is derived from an EMBL/GenBank/DDBJ whole genome shotgun (WGS) entry which is preliminary data.</text>
</comment>
<sequence>MAIAPHSTGEQPLAGRPVLGGVQLGLAAVRGSTPERIWALSDAEVTESLRAIADLTTATSALMVAVLAEARQRSLGSGEGWGPVDWAHSQAPLVPMRMLLDAQIVADASGEPRLEAVLDAVRAGLGSGLAGAARGSEGSGCDDARRDDAASVLPVGKAAQLVRFHEGVRGLADADQLEDVTGTLLAAARGADGFSERDLGAAVRRTGDLLRPDRLVEHDADVRRAHQSLVKGAGPCGLSRYTLLLDDEAAAIIDSAIDALAKPVRTETGEHDPRTPAARRADALVDLVRRAVSAPDGQPRQPKTTLTVTVPLEVLAGRCRGAGVLPDGSHLTAETVRRLACDAQVVPAVLGSHGEVLEQGQAVRLFTRPQIRHLWLRDGHCTFPGCSKPQTWTDGHHLVHWVDDGPTDIDNAALLCRTHHTVVHRERYGGLVVDGPHGPHVVWDLTPNSYDAHVERFRAVGGANGVPPRP</sequence>
<organism evidence="3 4">
    <name type="scientific">Pedococcus bigeumensis</name>
    <dbReference type="NCBI Taxonomy" id="433644"/>
    <lineage>
        <taxon>Bacteria</taxon>
        <taxon>Bacillati</taxon>
        <taxon>Actinomycetota</taxon>
        <taxon>Actinomycetes</taxon>
        <taxon>Micrococcales</taxon>
        <taxon>Intrasporangiaceae</taxon>
        <taxon>Pedococcus</taxon>
    </lineage>
</organism>
<name>A0A502CTA1_9MICO</name>
<keyword evidence="3" id="KW-0378">Hydrolase</keyword>
<dbReference type="AlphaFoldDB" id="A0A502CTA1"/>
<reference evidence="3 4" key="1">
    <citation type="journal article" date="2019" name="Environ. Microbiol.">
        <title>Species interactions and distinct microbial communities in high Arctic permafrost affected cryosols are associated with the CH4 and CO2 gas fluxes.</title>
        <authorList>
            <person name="Altshuler I."/>
            <person name="Hamel J."/>
            <person name="Turney S."/>
            <person name="Magnuson E."/>
            <person name="Levesque R."/>
            <person name="Greer C."/>
            <person name="Whyte L.G."/>
        </authorList>
    </citation>
    <scope>NUCLEOTIDE SEQUENCE [LARGE SCALE GENOMIC DNA]</scope>
    <source>
        <strain evidence="3 4">S9.3A</strain>
    </source>
</reference>
<keyword evidence="3" id="KW-0255">Endonuclease</keyword>
<gene>
    <name evidence="3" type="ORF">EAH86_12555</name>
</gene>
<evidence type="ECO:0000259" key="2">
    <source>
        <dbReference type="SMART" id="SM00507"/>
    </source>
</evidence>
<evidence type="ECO:0000256" key="1">
    <source>
        <dbReference type="ARBA" id="ARBA00023450"/>
    </source>
</evidence>
<dbReference type="OrthoDB" id="5177627at2"/>
<dbReference type="SMART" id="SM00507">
    <property type="entry name" value="HNHc"/>
    <property type="match status" value="1"/>
</dbReference>
<dbReference type="InterPro" id="IPR003615">
    <property type="entry name" value="HNH_nuc"/>
</dbReference>
<dbReference type="RefSeq" id="WP_140741212.1">
    <property type="nucleotide sequence ID" value="NZ_RCZM01000004.1"/>
</dbReference>
<evidence type="ECO:0000313" key="4">
    <source>
        <dbReference type="Proteomes" id="UP000317722"/>
    </source>
</evidence>
<accession>A0A502CTA1</accession>
<proteinExistence type="inferred from homology"/>
<dbReference type="Pfam" id="PF02720">
    <property type="entry name" value="DUF222"/>
    <property type="match status" value="1"/>
</dbReference>
<dbReference type="GO" id="GO:0004519">
    <property type="term" value="F:endonuclease activity"/>
    <property type="evidence" value="ECO:0007669"/>
    <property type="project" value="UniProtKB-KW"/>
</dbReference>